<evidence type="ECO:0000256" key="5">
    <source>
        <dbReference type="ARBA" id="ARBA00022840"/>
    </source>
</evidence>
<dbReference type="SUPFAM" id="SSF69572">
    <property type="entry name" value="Activating enzymes of the ubiquitin-like proteins"/>
    <property type="match status" value="1"/>
</dbReference>
<dbReference type="Pfam" id="PF00899">
    <property type="entry name" value="ThiF"/>
    <property type="match status" value="1"/>
</dbReference>
<dbReference type="EC" id="2.7.7.80" evidence="9"/>
<dbReference type="CDD" id="cd00757">
    <property type="entry name" value="ThiF_MoeB_HesA_family"/>
    <property type="match status" value="1"/>
</dbReference>
<evidence type="ECO:0000259" key="14">
    <source>
        <dbReference type="Pfam" id="PF00899"/>
    </source>
</evidence>
<dbReference type="PANTHER" id="PTHR10953:SF194">
    <property type="entry name" value="MOLYBDOPTERIN-SYNTHASE ADENYLYLTRANSFERASE"/>
    <property type="match status" value="1"/>
</dbReference>
<comment type="pathway">
    <text evidence="1">Cofactor biosynthesis; molybdopterin biosynthesis.</text>
</comment>
<dbReference type="PANTHER" id="PTHR10953">
    <property type="entry name" value="UBIQUITIN-ACTIVATING ENZYME E1"/>
    <property type="match status" value="1"/>
</dbReference>
<dbReference type="GO" id="GO:0008146">
    <property type="term" value="F:sulfotransferase activity"/>
    <property type="evidence" value="ECO:0007669"/>
    <property type="project" value="TreeGrafter"/>
</dbReference>
<dbReference type="GO" id="GO:0004792">
    <property type="term" value="F:thiosulfate-cyanide sulfurtransferase activity"/>
    <property type="evidence" value="ECO:0007669"/>
    <property type="project" value="TreeGrafter"/>
</dbReference>
<dbReference type="AlphaFoldDB" id="A0A0S2SIB9"/>
<accession>A0A0S2SIB9</accession>
<dbReference type="KEGG" id="asr:WL1483_2038"/>
<evidence type="ECO:0000256" key="8">
    <source>
        <dbReference type="ARBA" id="ARBA00063809"/>
    </source>
</evidence>
<dbReference type="PATRIC" id="fig|652.5.peg.1886"/>
<dbReference type="Gene3D" id="3.40.50.720">
    <property type="entry name" value="NAD(P)-binding Rossmann-like Domain"/>
    <property type="match status" value="1"/>
</dbReference>
<comment type="similarity">
    <text evidence="2">Belongs to the HesA/MoeB/ThiF family.</text>
</comment>
<dbReference type="EMBL" id="CP013067">
    <property type="protein sequence ID" value="ALP41457.1"/>
    <property type="molecule type" value="Genomic_DNA"/>
</dbReference>
<protein>
    <recommendedName>
        <fullName evidence="10">Molybdopterin-synthase adenylyltransferase</fullName>
        <ecNumber evidence="9">2.7.7.80</ecNumber>
    </recommendedName>
    <alternativeName>
        <fullName evidence="13">MoaD protein adenylase</fullName>
    </alternativeName>
    <alternativeName>
        <fullName evidence="11">Molybdopterin-converting factor subunit 1 adenylase</fullName>
    </alternativeName>
    <alternativeName>
        <fullName evidence="12">Sulfur carrier protein MoaD adenylyltransferase</fullName>
    </alternativeName>
</protein>
<evidence type="ECO:0000256" key="11">
    <source>
        <dbReference type="ARBA" id="ARBA00075110"/>
    </source>
</evidence>
<dbReference type="GO" id="GO:0005829">
    <property type="term" value="C:cytosol"/>
    <property type="evidence" value="ECO:0007669"/>
    <property type="project" value="TreeGrafter"/>
</dbReference>
<dbReference type="InterPro" id="IPR045886">
    <property type="entry name" value="ThiF/MoeB/HesA"/>
</dbReference>
<dbReference type="Proteomes" id="UP000058114">
    <property type="component" value="Chromosome"/>
</dbReference>
<keyword evidence="3" id="KW-0808">Transferase</keyword>
<evidence type="ECO:0000256" key="7">
    <source>
        <dbReference type="ARBA" id="ARBA00055169"/>
    </source>
</evidence>
<evidence type="ECO:0000256" key="13">
    <source>
        <dbReference type="ARBA" id="ARBA00078531"/>
    </source>
</evidence>
<reference evidence="15 16" key="2">
    <citation type="journal article" date="2016" name="Genome Announc.">
        <title>Complete Genome Sequence of the Highly Virulent Aeromonas schubertii Strain WL1483, Isolated from Diseased Snakehead Fish (Channa argus) in China.</title>
        <authorList>
            <person name="Liu L."/>
            <person name="Li N."/>
            <person name="Zhang D."/>
            <person name="Fu X."/>
            <person name="Shi C."/>
            <person name="Lin Q."/>
            <person name="Hao G."/>
        </authorList>
    </citation>
    <scope>NUCLEOTIDE SEQUENCE [LARGE SCALE GENOMIC DNA]</scope>
    <source>
        <strain evidence="15 16">WL1483</strain>
    </source>
</reference>
<dbReference type="InterPro" id="IPR000594">
    <property type="entry name" value="ThiF_NAD_FAD-bd"/>
</dbReference>
<dbReference type="GO" id="GO:0008641">
    <property type="term" value="F:ubiquitin-like modifier activating enzyme activity"/>
    <property type="evidence" value="ECO:0007669"/>
    <property type="project" value="InterPro"/>
</dbReference>
<organism evidence="15 16">
    <name type="scientific">Aeromonas schubertii</name>
    <dbReference type="NCBI Taxonomy" id="652"/>
    <lineage>
        <taxon>Bacteria</taxon>
        <taxon>Pseudomonadati</taxon>
        <taxon>Pseudomonadota</taxon>
        <taxon>Gammaproteobacteria</taxon>
        <taxon>Aeromonadales</taxon>
        <taxon>Aeromonadaceae</taxon>
        <taxon>Aeromonas</taxon>
    </lineage>
</organism>
<dbReference type="NCBIfam" id="NF004281">
    <property type="entry name" value="PRK05690.1"/>
    <property type="match status" value="1"/>
</dbReference>
<evidence type="ECO:0000256" key="2">
    <source>
        <dbReference type="ARBA" id="ARBA00009919"/>
    </source>
</evidence>
<comment type="function">
    <text evidence="7">Catalyzes the adenylation by ATP of the carboxyl group of the C-terminal glycine of sulfur carrier protein MoaD.</text>
</comment>
<feature type="domain" description="THIF-type NAD/FAD binding fold" evidence="14">
    <location>
        <begin position="13"/>
        <end position="246"/>
    </location>
</feature>
<evidence type="ECO:0000256" key="9">
    <source>
        <dbReference type="ARBA" id="ARBA00066884"/>
    </source>
</evidence>
<dbReference type="FunFam" id="3.40.50.720:FF:000033">
    <property type="entry name" value="Adenylyltransferase and sulfurtransferase MOCS3"/>
    <property type="match status" value="1"/>
</dbReference>
<proteinExistence type="inferred from homology"/>
<evidence type="ECO:0000256" key="3">
    <source>
        <dbReference type="ARBA" id="ARBA00022679"/>
    </source>
</evidence>
<evidence type="ECO:0000256" key="6">
    <source>
        <dbReference type="ARBA" id="ARBA00052218"/>
    </source>
</evidence>
<evidence type="ECO:0000256" key="12">
    <source>
        <dbReference type="ARBA" id="ARBA00075328"/>
    </source>
</evidence>
<evidence type="ECO:0000313" key="15">
    <source>
        <dbReference type="EMBL" id="ALP41457.1"/>
    </source>
</evidence>
<dbReference type="RefSeq" id="WP_060585654.1">
    <property type="nucleotide sequence ID" value="NZ_CP013067.1"/>
</dbReference>
<evidence type="ECO:0000256" key="10">
    <source>
        <dbReference type="ARBA" id="ARBA00073635"/>
    </source>
</evidence>
<keyword evidence="5" id="KW-0067">ATP-binding</keyword>
<dbReference type="InterPro" id="IPR035985">
    <property type="entry name" value="Ubiquitin-activating_enz"/>
</dbReference>
<name>A0A0S2SIB9_9GAMM</name>
<comment type="subunit">
    <text evidence="8">Homodimer. Forms a stable heterotetrameric complex of 2 MoeB and 2 MoaD during adenylation of MoaD.</text>
</comment>
<dbReference type="GO" id="GO:0061605">
    <property type="term" value="F:molybdopterin-synthase adenylyltransferase activity"/>
    <property type="evidence" value="ECO:0007669"/>
    <property type="project" value="UniProtKB-EC"/>
</dbReference>
<evidence type="ECO:0000256" key="1">
    <source>
        <dbReference type="ARBA" id="ARBA00005046"/>
    </source>
</evidence>
<evidence type="ECO:0000256" key="4">
    <source>
        <dbReference type="ARBA" id="ARBA00022741"/>
    </source>
</evidence>
<reference evidence="16" key="1">
    <citation type="submission" date="2015-10" db="EMBL/GenBank/DDBJ databases">
        <title>Complete Genome Sequence of Aeromonas schubertii strain WL1483.</title>
        <authorList>
            <person name="Liu L."/>
        </authorList>
    </citation>
    <scope>NUCLEOTIDE SEQUENCE [LARGE SCALE GENOMIC DNA]</scope>
    <source>
        <strain evidence="16">WL1483</strain>
    </source>
</reference>
<gene>
    <name evidence="15" type="primary">moeB</name>
    <name evidence="15" type="ORF">WL1483_2038</name>
</gene>
<sequence>MSEILSDEELLRYNRQIILKSFDFEGQEALKQARVLVIGAGGLGCAAAQYLAVAGVGQLTLVDFDTVERSNLQRQVLHCDARLGQSKVASAATALESLNPYVKVRPLQAQADEALLEAELPRHHLVLDCSDNLPTRNLLNRRALAHRVPLVSGAAIRFEGQVCSFQWHPEEPCYECLSQLFGEQALTCVEAGIMAPVVGIVGSLQALEAIKILSGCGEPLTHRMLLIDGLTGQFRPLRLPRRPDCPGCAED</sequence>
<comment type="catalytic activity">
    <reaction evidence="6">
        <text>[molybdopterin-synthase sulfur-carrier protein]-C-terminal Gly-Gly + ATP + H(+) = [molybdopterin-synthase sulfur-carrier protein]-C-terminal Gly-Gly-AMP + diphosphate</text>
        <dbReference type="Rhea" id="RHEA:43616"/>
        <dbReference type="Rhea" id="RHEA-COMP:12159"/>
        <dbReference type="Rhea" id="RHEA-COMP:12202"/>
        <dbReference type="ChEBI" id="CHEBI:15378"/>
        <dbReference type="ChEBI" id="CHEBI:30616"/>
        <dbReference type="ChEBI" id="CHEBI:33019"/>
        <dbReference type="ChEBI" id="CHEBI:90618"/>
        <dbReference type="ChEBI" id="CHEBI:90778"/>
        <dbReference type="EC" id="2.7.7.80"/>
    </reaction>
</comment>
<evidence type="ECO:0000313" key="16">
    <source>
        <dbReference type="Proteomes" id="UP000058114"/>
    </source>
</evidence>
<keyword evidence="4" id="KW-0547">Nucleotide-binding</keyword>
<dbReference type="GO" id="GO:0005524">
    <property type="term" value="F:ATP binding"/>
    <property type="evidence" value="ECO:0007669"/>
    <property type="project" value="UniProtKB-KW"/>
</dbReference>